<protein>
    <submittedName>
        <fullName evidence="1">SDR family NAD(P)-dependent oxidoreductase</fullName>
    </submittedName>
</protein>
<dbReference type="EMBL" id="JAQQDW010000075">
    <property type="protein sequence ID" value="MFM0107253.1"/>
    <property type="molecule type" value="Genomic_DNA"/>
</dbReference>
<name>A0ACC7NI71_9BURK</name>
<reference evidence="1 2" key="1">
    <citation type="journal article" date="2024" name="Chem. Sci.">
        <title>Discovery of megapolipeptins by genome mining of a Burkholderiales bacteria collection.</title>
        <authorList>
            <person name="Paulo B.S."/>
            <person name="Recchia M.J.J."/>
            <person name="Lee S."/>
            <person name="Fergusson C.H."/>
            <person name="Romanowski S.B."/>
            <person name="Hernandez A."/>
            <person name="Krull N."/>
            <person name="Liu D.Y."/>
            <person name="Cavanagh H."/>
            <person name="Bos A."/>
            <person name="Gray C.A."/>
            <person name="Murphy B.T."/>
            <person name="Linington R.G."/>
            <person name="Eustaquio A.S."/>
        </authorList>
    </citation>
    <scope>NUCLEOTIDE SEQUENCE [LARGE SCALE GENOMIC DNA]</scope>
    <source>
        <strain evidence="1 2">RL18-126-BIB-B</strain>
    </source>
</reference>
<sequence length="2114" mass="226477">MREIAVVGMACRLPGGLDDLDSLLAALRERVVTAGPIPADRWDAARYYSADESVKGKAYVDHANFLKQDVRSIDAEFFDLPARVAENLDPQQRLLLELIWEAFENAGLDLPAHAGRKVGVYVGGFMLDHMITLMQTANRARHNANTAAGMMMTMLANRLSHVFDLRGPSLSIDTACSSSLVAFSYACRDIWSGECDIAVVGGANIMTRPEYSIGMSKGQFLSRDGQCKSFDARGDGYGRGEGGGIVLLKTLEKALADGDTILATVAGAGVNSDGRTPGISMPSADAQSLLIREVCDRFAIDPAQVRYVECHGTGTAVGDPLEAASIGSVYGAGRHGDERVVLGSIKSNIGHLEAGAGIVGVIKAVLTLMHREAFPLGNLQTPHPGIAFEELGVRLADKSIALAGPHESCLVAVNSFGYGGTNAHVVLRSASAVPHSNVPEALARARPEGFPLYLPLSARSQPALKELAQRYHDLLSKPGAPVADLLHSAALHRAPLSHRAVVLGAGKGELRDALAAWLQGGKSEHVITGQQVVSCRTLPVWVFTGMGPQWWAMGQHLYRDEPVYSAAVDHADRIFLRIAGFSILAEMLKSKAESRMTQTIYAQSANFMIQWGIVAVLRAAGITPGAVVGHSVGEVTAACVSGALSLEDALRVSYERSRLQARTAGSGSMLAVGGLDREGAAALLQPFEGRVEIAALNGPGTLTLSGETAVIEALAAELGAREIFHRVLNVEVPYHSYLMDPILDELASSLSAIVPCEPQVPMYSTVTGRRAQGPSFGASYWPHNVRQPVAFADAVQSLLDDGFTAFVEIGPHPVLSSALRDCAKARAKEIRLVETLRRNEAEHVRLHRAVAQVFASGCEIDWTRLSGQGRAIPLPNYPWQRERAWVETERAVHQRVGATARPLLGSEQYPAPDVWINDLEHQGLAYLKDHIVAGTAIMPAAGYVETLLEIATLLHPDAPGWRVNDVEIRAPLVISSDRAIDYISSYERSTCRVSIRSIESGKTGDGQLHLTGSVGALQAAEVRAVDLTSLKASLCVEQDPALFYRELSRIGLQYGPHFRSARSLRIDPQGGRVLALIERGPDLRSAGYCAQPVMLDACFQVLVGMLDDNESTFLPTGFKELRLLVPALPDRYWCEAVRIDATPRHVDADLTIVDDAGRVLAVIRGLRLTASSAKVERTDAHGDLVKLQMPRYEWADAGRLSEPRRLGHWLIVEEAGTATLAERLAGGLEAFGARVCARLNAGSSFAAEGVRMTARPDSADDIARALEAAGALHGVVFIHGANAKLDGADPTGAQALLFMHAVTRQLAGLPVAQRPRAYVLTRAAFKTSENDAPVQPAQTALNGFARVAFNELEGMRFSTVDIPAAASEDDVDGAILELLCDAPEDEVAIRRGRRLFSRLAVSPLLAQPRIAPVPLSADRAVQVRHAAEHEEHTGSVKLIEIARPLLRDDEIELKVDCVALTMRALRGSNGDTLDLDFVEVVARVQRVGAAVADLRVGQRVYGLAPAEFASHIRGPRPAFHLVEVADGAAASSLLLAAAREAVADRVVEQTDLDEHARVLVEADELGLSVHAALRRRGIHTTLLACPDTGVAQQAAGCTPIAATHAALEAAVASVTNGKGFDAIVGPLAAWADTFGWRALAEGGVLIDSGQRARAFTLPNSAASVVRADLSVLTQRAERFAAALRKAVERAGRGEFTPAESLSVSIVDLATRKFALPDTDIPLIVSFDDASTALQVHVLEALAFRPDATYLVTGGLGGFGQKTARWLVERGARHLVLAGRSGADTLERRAFVDDLRGRGANLVCVKCDFAHEGQVRDLFATMAATAPPLRGVFHAAAVIIDQPIVELVPQDLVAVMSAKAESARLLHELTREMTLDYFVLYSSIANLVGNSRQASYVSANGFLDGLAWHRRALGLPATSINWGAIADVGVVTRDEKLEQFMRYMGLRGMDSAEALRWLERAMLRDFTQLGVTLITNWSEWGRYETLGAQSPRYAQLIAADASPDADPAAVLRAELVELPAADRFTVLANLVASLIADELETATDAIPVDRPILDLGVDSLMATEIQLLLSRDLGIGVSVLEILDDLTIRAIVDRALTAFGWGDANDSVAPAAQAA</sequence>
<gene>
    <name evidence="1" type="ORF">PQR01_28170</name>
</gene>
<evidence type="ECO:0000313" key="1">
    <source>
        <dbReference type="EMBL" id="MFM0107253.1"/>
    </source>
</evidence>
<comment type="caution">
    <text evidence="1">The sequence shown here is derived from an EMBL/GenBank/DDBJ whole genome shotgun (WGS) entry which is preliminary data.</text>
</comment>
<accession>A0ACC7NI71</accession>
<organism evidence="1 2">
    <name type="scientific">Paraburkholderia rhynchosiae</name>
    <dbReference type="NCBI Taxonomy" id="487049"/>
    <lineage>
        <taxon>Bacteria</taxon>
        <taxon>Pseudomonadati</taxon>
        <taxon>Pseudomonadota</taxon>
        <taxon>Betaproteobacteria</taxon>
        <taxon>Burkholderiales</taxon>
        <taxon>Burkholderiaceae</taxon>
        <taxon>Paraburkholderia</taxon>
    </lineage>
</organism>
<dbReference type="Proteomes" id="UP001629235">
    <property type="component" value="Unassembled WGS sequence"/>
</dbReference>
<evidence type="ECO:0000313" key="2">
    <source>
        <dbReference type="Proteomes" id="UP001629235"/>
    </source>
</evidence>
<keyword evidence="2" id="KW-1185">Reference proteome</keyword>
<proteinExistence type="predicted"/>